<dbReference type="PANTHER" id="PTHR42758:SF1">
    <property type="entry name" value="LYSOPHOSPHOLIPASE D GDPD1"/>
    <property type="match status" value="1"/>
</dbReference>
<reference evidence="15" key="1">
    <citation type="submission" date="2023-03" db="EMBL/GenBank/DDBJ databases">
        <title>Electrophorus voltai genome.</title>
        <authorList>
            <person name="Bian C."/>
        </authorList>
    </citation>
    <scope>NUCLEOTIDE SEQUENCE</scope>
    <source>
        <strain evidence="15">CB-2022</strain>
        <tissue evidence="15">Muscle</tissue>
    </source>
</reference>
<gene>
    <name evidence="15" type="ORF">P4O66_017589</name>
</gene>
<keyword evidence="7 13" id="KW-0472">Membrane</keyword>
<feature type="non-terminal residue" evidence="15">
    <location>
        <position position="1"/>
    </location>
</feature>
<evidence type="ECO:0000256" key="8">
    <source>
        <dbReference type="ARBA" id="ARBA00036083"/>
    </source>
</evidence>
<dbReference type="GO" id="GO:0046475">
    <property type="term" value="P:glycerophospholipid catabolic process"/>
    <property type="evidence" value="ECO:0007669"/>
    <property type="project" value="TreeGrafter"/>
</dbReference>
<comment type="caution">
    <text evidence="15">The sequence shown here is derived from an EMBL/GenBank/DDBJ whole genome shotgun (WGS) entry which is preliminary data.</text>
</comment>
<accession>A0AAD8YT08</accession>
<dbReference type="GO" id="GO:0005789">
    <property type="term" value="C:endoplasmic reticulum membrane"/>
    <property type="evidence" value="ECO:0007669"/>
    <property type="project" value="TreeGrafter"/>
</dbReference>
<dbReference type="PANTHER" id="PTHR42758">
    <property type="entry name" value="PHOSPHATIDYLGLYCEROL PHOSPHOLIPASE C"/>
    <property type="match status" value="1"/>
</dbReference>
<comment type="catalytic activity">
    <reaction evidence="10">
        <text>N-hexadecanoyl-1-(9Z-octadecenoyl)-sn-glycero-3-phosphoethanolamine + H2O = N-hexadecanoylethanolamine + 1-(9Z-octadecenoyl)-sn-glycero-3-phosphate + H(+)</text>
        <dbReference type="Rhea" id="RHEA:53168"/>
        <dbReference type="ChEBI" id="CHEBI:15377"/>
        <dbReference type="ChEBI" id="CHEBI:15378"/>
        <dbReference type="ChEBI" id="CHEBI:71464"/>
        <dbReference type="ChEBI" id="CHEBI:74544"/>
        <dbReference type="ChEBI" id="CHEBI:85217"/>
    </reaction>
    <physiologicalReaction direction="left-to-right" evidence="10">
        <dbReference type="Rhea" id="RHEA:53169"/>
    </physiologicalReaction>
</comment>
<protein>
    <recommendedName>
        <fullName evidence="14">GP-PDE domain-containing protein</fullName>
    </recommendedName>
</protein>
<organism evidence="15 16">
    <name type="scientific">Electrophorus voltai</name>
    <dbReference type="NCBI Taxonomy" id="2609070"/>
    <lineage>
        <taxon>Eukaryota</taxon>
        <taxon>Metazoa</taxon>
        <taxon>Chordata</taxon>
        <taxon>Craniata</taxon>
        <taxon>Vertebrata</taxon>
        <taxon>Euteleostomi</taxon>
        <taxon>Actinopterygii</taxon>
        <taxon>Neopterygii</taxon>
        <taxon>Teleostei</taxon>
        <taxon>Ostariophysi</taxon>
        <taxon>Gymnotiformes</taxon>
        <taxon>Gymnotoidei</taxon>
        <taxon>Gymnotidae</taxon>
        <taxon>Electrophorus</taxon>
    </lineage>
</organism>
<evidence type="ECO:0000256" key="12">
    <source>
        <dbReference type="ARBA" id="ARBA00048947"/>
    </source>
</evidence>
<evidence type="ECO:0000256" key="11">
    <source>
        <dbReference type="ARBA" id="ARBA00048580"/>
    </source>
</evidence>
<evidence type="ECO:0000256" key="10">
    <source>
        <dbReference type="ARBA" id="ARBA00047538"/>
    </source>
</evidence>
<comment type="catalytic activity">
    <reaction evidence="8">
        <text>1-O-hexadecyl-sn-glycero-3-phosphocholine + H2O = 1-O-hexadecyl-sn-glycero-3-phosphate + choline + H(+)</text>
        <dbReference type="Rhea" id="RHEA:41143"/>
        <dbReference type="ChEBI" id="CHEBI:15354"/>
        <dbReference type="ChEBI" id="CHEBI:15377"/>
        <dbReference type="ChEBI" id="CHEBI:15378"/>
        <dbReference type="ChEBI" id="CHEBI:64496"/>
        <dbReference type="ChEBI" id="CHEBI:77580"/>
    </reaction>
    <physiologicalReaction direction="left-to-right" evidence="8">
        <dbReference type="Rhea" id="RHEA:41144"/>
    </physiologicalReaction>
</comment>
<dbReference type="EMBL" id="JAROKS010000025">
    <property type="protein sequence ID" value="KAK1786231.1"/>
    <property type="molecule type" value="Genomic_DNA"/>
</dbReference>
<feature type="transmembrane region" description="Helical" evidence="13">
    <location>
        <begin position="6"/>
        <end position="25"/>
    </location>
</feature>
<dbReference type="GO" id="GO:0070291">
    <property type="term" value="P:N-acylethanolamine metabolic process"/>
    <property type="evidence" value="ECO:0007669"/>
    <property type="project" value="TreeGrafter"/>
</dbReference>
<dbReference type="InterPro" id="IPR017946">
    <property type="entry name" value="PLC-like_Pdiesterase_TIM-brl"/>
</dbReference>
<comment type="subcellular location">
    <subcellularLocation>
        <location evidence="1">Membrane</location>
    </subcellularLocation>
</comment>
<sequence>IIDMSAVVYVLSTVTGYVLTSALLLRCPSLLHRRRRETFRSRHISHRGGAGENLENTMAAFRHKRSCSCFFDPPTRSAVELGTDMLELDCHLTKDEQVVVLHDSNLRRLTGVDADISDVRYAVSGRRHWGPLIRLLRIFHLTCVSLGLLSSECENGLLVKVFMCAECFVEGGGSRRIPLLRDVFEAFPSLPINIDIKVNDDRLIRKVSEMVIKYDREHLTVWGNSRDQIVQKCYKENPRIPVLFSLSRVLLLLGMFYTGLLPFVPLKEQFLEIPMPSITTKLRDPRQSTRSERFITWLADSLLMRKALFDHLTARGIQVYVWVLNDEDDFKRAFDLGATGVMTDYPTKLKEFMEKTDLPKPELTS</sequence>
<name>A0AAD8YT08_9TELE</name>
<dbReference type="InterPro" id="IPR030395">
    <property type="entry name" value="GP_PDE_dom"/>
</dbReference>
<dbReference type="GO" id="GO:0004622">
    <property type="term" value="F:phosphatidylcholine lysophospholipase activity"/>
    <property type="evidence" value="ECO:0007669"/>
    <property type="project" value="TreeGrafter"/>
</dbReference>
<keyword evidence="4" id="KW-0378">Hydrolase</keyword>
<evidence type="ECO:0000256" key="13">
    <source>
        <dbReference type="SAM" id="Phobius"/>
    </source>
</evidence>
<dbReference type="Gene3D" id="3.20.20.190">
    <property type="entry name" value="Phosphatidylinositol (PI) phosphodiesterase"/>
    <property type="match status" value="1"/>
</dbReference>
<evidence type="ECO:0000256" key="4">
    <source>
        <dbReference type="ARBA" id="ARBA00022801"/>
    </source>
</evidence>
<keyword evidence="5 13" id="KW-1133">Transmembrane helix</keyword>
<evidence type="ECO:0000256" key="2">
    <source>
        <dbReference type="ARBA" id="ARBA00007277"/>
    </source>
</evidence>
<dbReference type="AlphaFoldDB" id="A0AAD8YT08"/>
<comment type="catalytic activity">
    <reaction evidence="9">
        <text>N-(5Z,8Z,11Z,14Z-eicosatetraenoyl)-1-(9Z-octadecenoyl)-sn-glycero-3-phosphoethanolamine + H2O = N-(5Z,8Z,11Z,14Z-eicosatetraenoyl)-ethanolamine + 1-(9Z-octadecenoyl)-sn-glycero-3-phosphate + H(+)</text>
        <dbReference type="Rhea" id="RHEA:45544"/>
        <dbReference type="ChEBI" id="CHEBI:2700"/>
        <dbReference type="ChEBI" id="CHEBI:15377"/>
        <dbReference type="ChEBI" id="CHEBI:15378"/>
        <dbReference type="ChEBI" id="CHEBI:74544"/>
        <dbReference type="ChEBI" id="CHEBI:85223"/>
    </reaction>
    <physiologicalReaction direction="left-to-right" evidence="9">
        <dbReference type="Rhea" id="RHEA:45545"/>
    </physiologicalReaction>
</comment>
<feature type="domain" description="GP-PDE" evidence="14">
    <location>
        <begin position="41"/>
        <end position="353"/>
    </location>
</feature>
<comment type="catalytic activity">
    <reaction evidence="11">
        <text>1-O-(1Z-octadecenyl)-sn-glycero-3-phospho-N-hexadecanoyl-ethanolamine + H2O = 1-O-(1Z-octadecenyl)-sn-glycero-3-phosphate + N-hexadecanoylethanolamine + H(+)</text>
        <dbReference type="Rhea" id="RHEA:53184"/>
        <dbReference type="ChEBI" id="CHEBI:15377"/>
        <dbReference type="ChEBI" id="CHEBI:15378"/>
        <dbReference type="ChEBI" id="CHEBI:71464"/>
        <dbReference type="ChEBI" id="CHEBI:137009"/>
        <dbReference type="ChEBI" id="CHEBI:137017"/>
    </reaction>
    <physiologicalReaction direction="left-to-right" evidence="11">
        <dbReference type="Rhea" id="RHEA:53185"/>
    </physiologicalReaction>
</comment>
<evidence type="ECO:0000256" key="9">
    <source>
        <dbReference type="ARBA" id="ARBA00047392"/>
    </source>
</evidence>
<evidence type="ECO:0000259" key="14">
    <source>
        <dbReference type="PROSITE" id="PS51704"/>
    </source>
</evidence>
<dbReference type="InterPro" id="IPR052271">
    <property type="entry name" value="GDPD-Related"/>
</dbReference>
<evidence type="ECO:0000256" key="6">
    <source>
        <dbReference type="ARBA" id="ARBA00023098"/>
    </source>
</evidence>
<dbReference type="Pfam" id="PF03009">
    <property type="entry name" value="GDPD"/>
    <property type="match status" value="1"/>
</dbReference>
<dbReference type="PROSITE" id="PS51704">
    <property type="entry name" value="GP_PDE"/>
    <property type="match status" value="1"/>
</dbReference>
<evidence type="ECO:0000256" key="1">
    <source>
        <dbReference type="ARBA" id="ARBA00004370"/>
    </source>
</evidence>
<evidence type="ECO:0000313" key="16">
    <source>
        <dbReference type="Proteomes" id="UP001239994"/>
    </source>
</evidence>
<evidence type="ECO:0000313" key="15">
    <source>
        <dbReference type="EMBL" id="KAK1786231.1"/>
    </source>
</evidence>
<comment type="similarity">
    <text evidence="2">Belongs to the glycerophosphoryl diester phosphodiesterase family.</text>
</comment>
<dbReference type="SUPFAM" id="SSF51695">
    <property type="entry name" value="PLC-like phosphodiesterases"/>
    <property type="match status" value="1"/>
</dbReference>
<keyword evidence="6" id="KW-0443">Lipid metabolism</keyword>
<dbReference type="Proteomes" id="UP001239994">
    <property type="component" value="Unassembled WGS sequence"/>
</dbReference>
<evidence type="ECO:0000256" key="3">
    <source>
        <dbReference type="ARBA" id="ARBA00022692"/>
    </source>
</evidence>
<dbReference type="CDD" id="cd08612">
    <property type="entry name" value="GDPD_GDE4"/>
    <property type="match status" value="1"/>
</dbReference>
<feature type="transmembrane region" description="Helical" evidence="13">
    <location>
        <begin position="242"/>
        <end position="264"/>
    </location>
</feature>
<evidence type="ECO:0000256" key="5">
    <source>
        <dbReference type="ARBA" id="ARBA00022989"/>
    </source>
</evidence>
<dbReference type="GO" id="GO:0008081">
    <property type="term" value="F:phosphoric diester hydrolase activity"/>
    <property type="evidence" value="ECO:0007669"/>
    <property type="project" value="InterPro"/>
</dbReference>
<evidence type="ECO:0000256" key="7">
    <source>
        <dbReference type="ARBA" id="ARBA00023136"/>
    </source>
</evidence>
<comment type="catalytic activity">
    <reaction evidence="12">
        <text>N,1-di-(9Z-octadecenoyl)-sn-glycero-3-phosphoethanolamine + H2O = N-(9Z-octadecenoyl) ethanolamine + 1-(9Z-octadecenoyl)-sn-glycero-3-phosphate + H(+)</text>
        <dbReference type="Rhea" id="RHEA:56460"/>
        <dbReference type="ChEBI" id="CHEBI:15377"/>
        <dbReference type="ChEBI" id="CHEBI:15378"/>
        <dbReference type="ChEBI" id="CHEBI:71466"/>
        <dbReference type="ChEBI" id="CHEBI:74544"/>
        <dbReference type="ChEBI" id="CHEBI:85222"/>
    </reaction>
    <physiologicalReaction direction="left-to-right" evidence="12">
        <dbReference type="Rhea" id="RHEA:56461"/>
    </physiologicalReaction>
</comment>
<proteinExistence type="inferred from homology"/>
<keyword evidence="16" id="KW-1185">Reference proteome</keyword>
<keyword evidence="3 13" id="KW-0812">Transmembrane</keyword>